<evidence type="ECO:0000313" key="4">
    <source>
        <dbReference type="Proteomes" id="UP000187406"/>
    </source>
</evidence>
<keyword evidence="4" id="KW-1185">Reference proteome</keyword>
<name>A0A1Q3AZ56_CEPFO</name>
<dbReference type="PANTHER" id="PTHR33881:SF17">
    <property type="entry name" value="EGF-LIKE DOMAIN-CONTAINING PROTEIN"/>
    <property type="match status" value="1"/>
</dbReference>
<feature type="domain" description="EGF-like" evidence="2">
    <location>
        <begin position="83"/>
        <end position="121"/>
    </location>
</feature>
<organism evidence="3 4">
    <name type="scientific">Cephalotus follicularis</name>
    <name type="common">Albany pitcher plant</name>
    <dbReference type="NCBI Taxonomy" id="3775"/>
    <lineage>
        <taxon>Eukaryota</taxon>
        <taxon>Viridiplantae</taxon>
        <taxon>Streptophyta</taxon>
        <taxon>Embryophyta</taxon>
        <taxon>Tracheophyta</taxon>
        <taxon>Spermatophyta</taxon>
        <taxon>Magnoliopsida</taxon>
        <taxon>eudicotyledons</taxon>
        <taxon>Gunneridae</taxon>
        <taxon>Pentapetalae</taxon>
        <taxon>rosids</taxon>
        <taxon>fabids</taxon>
        <taxon>Oxalidales</taxon>
        <taxon>Cephalotaceae</taxon>
        <taxon>Cephalotus</taxon>
    </lineage>
</organism>
<feature type="domain" description="EGF-like" evidence="2">
    <location>
        <begin position="3"/>
        <end position="46"/>
    </location>
</feature>
<feature type="region of interest" description="Disordered" evidence="1">
    <location>
        <begin position="139"/>
        <end position="161"/>
    </location>
</feature>
<sequence length="185" mass="19167">DIECALMNCGQGTCKASNSSLLGFECLCNPGWKKIQIGPLTFPSCVIPNCTVDFQCGNGSPPPPPPASLLPPPPPPPPFLSNPCAFVWCGDGTCMTNGTGYTCQCSPDSTNLLHLESLACFKDCYLGADCNDLGIGLMTPPPPLSPPPPSESASTGKGPAGVADSWRNLRAITMISLSVALSILL</sequence>
<comment type="caution">
    <text evidence="3">The sequence shown here is derived from an EMBL/GenBank/DDBJ whole genome shotgun (WGS) entry which is preliminary data.</text>
</comment>
<gene>
    <name evidence="3" type="ORF">CFOL_v3_04506</name>
</gene>
<dbReference type="STRING" id="3775.A0A1Q3AZ56"/>
<reference evidence="4" key="1">
    <citation type="submission" date="2016-04" db="EMBL/GenBank/DDBJ databases">
        <title>Cephalotus genome sequencing.</title>
        <authorList>
            <person name="Fukushima K."/>
            <person name="Hasebe M."/>
            <person name="Fang X."/>
        </authorList>
    </citation>
    <scope>NUCLEOTIDE SEQUENCE [LARGE SCALE GENOMIC DNA]</scope>
    <source>
        <strain evidence="4">cv. St1</strain>
    </source>
</reference>
<feature type="non-terminal residue" evidence="3">
    <location>
        <position position="1"/>
    </location>
</feature>
<dbReference type="InterPro" id="IPR000742">
    <property type="entry name" value="EGF"/>
</dbReference>
<dbReference type="SMART" id="SM00181">
    <property type="entry name" value="EGF"/>
    <property type="match status" value="2"/>
</dbReference>
<dbReference type="EMBL" id="BDDD01000180">
    <property type="protein sequence ID" value="GAV60978.1"/>
    <property type="molecule type" value="Genomic_DNA"/>
</dbReference>
<protein>
    <recommendedName>
        <fullName evidence="2">EGF-like domain-containing protein</fullName>
    </recommendedName>
</protein>
<dbReference type="Proteomes" id="UP000187406">
    <property type="component" value="Unassembled WGS sequence"/>
</dbReference>
<dbReference type="OrthoDB" id="1933729at2759"/>
<dbReference type="AlphaFoldDB" id="A0A1Q3AZ56"/>
<proteinExistence type="predicted"/>
<feature type="compositionally biased region" description="Pro residues" evidence="1">
    <location>
        <begin position="139"/>
        <end position="150"/>
    </location>
</feature>
<evidence type="ECO:0000313" key="3">
    <source>
        <dbReference type="EMBL" id="GAV60978.1"/>
    </source>
</evidence>
<dbReference type="InParanoid" id="A0A1Q3AZ56"/>
<evidence type="ECO:0000256" key="1">
    <source>
        <dbReference type="SAM" id="MobiDB-lite"/>
    </source>
</evidence>
<dbReference type="PANTHER" id="PTHR33881">
    <property type="entry name" value="NEUROGENIC LOCUS NOTCH-LIKE PROTEIN"/>
    <property type="match status" value="1"/>
</dbReference>
<accession>A0A1Q3AZ56</accession>
<evidence type="ECO:0000259" key="2">
    <source>
        <dbReference type="SMART" id="SM00181"/>
    </source>
</evidence>